<dbReference type="RefSeq" id="WP_072995861.1">
    <property type="nucleotide sequence ID" value="NZ_FRAM01000001.1"/>
</dbReference>
<keyword evidence="3" id="KW-1185">Reference proteome</keyword>
<evidence type="ECO:0000259" key="1">
    <source>
        <dbReference type="Pfam" id="PF13643"/>
    </source>
</evidence>
<dbReference type="STRING" id="216903.SAMN05444371_0149"/>
<dbReference type="Pfam" id="PF13643">
    <property type="entry name" value="DUF4145"/>
    <property type="match status" value="1"/>
</dbReference>
<name>A0A1M6N335_9FLAO</name>
<dbReference type="InterPro" id="IPR025285">
    <property type="entry name" value="DUF4145"/>
</dbReference>
<protein>
    <recommendedName>
        <fullName evidence="1">DUF4145 domain-containing protein</fullName>
    </recommendedName>
</protein>
<dbReference type="EMBL" id="FRAM01000001">
    <property type="protein sequence ID" value="SHJ90072.1"/>
    <property type="molecule type" value="Genomic_DNA"/>
</dbReference>
<evidence type="ECO:0000313" key="3">
    <source>
        <dbReference type="Proteomes" id="UP000184498"/>
    </source>
</evidence>
<evidence type="ECO:0000313" key="2">
    <source>
        <dbReference type="EMBL" id="SHJ90072.1"/>
    </source>
</evidence>
<gene>
    <name evidence="2" type="ORF">SAMN05444371_0149</name>
</gene>
<dbReference type="OrthoDB" id="9808624at2"/>
<reference evidence="3" key="1">
    <citation type="submission" date="2016-11" db="EMBL/GenBank/DDBJ databases">
        <authorList>
            <person name="Varghese N."/>
            <person name="Submissions S."/>
        </authorList>
    </citation>
    <scope>NUCLEOTIDE SEQUENCE [LARGE SCALE GENOMIC DNA]</scope>
    <source>
        <strain evidence="3">DSM 18016</strain>
    </source>
</reference>
<organism evidence="2 3">
    <name type="scientific">Epilithonimonas mollis</name>
    <dbReference type="NCBI Taxonomy" id="216903"/>
    <lineage>
        <taxon>Bacteria</taxon>
        <taxon>Pseudomonadati</taxon>
        <taxon>Bacteroidota</taxon>
        <taxon>Flavobacteriia</taxon>
        <taxon>Flavobacteriales</taxon>
        <taxon>Weeksellaceae</taxon>
        <taxon>Chryseobacterium group</taxon>
        <taxon>Epilithonimonas</taxon>
    </lineage>
</organism>
<dbReference type="AlphaFoldDB" id="A0A1M6N335"/>
<dbReference type="Proteomes" id="UP000184498">
    <property type="component" value="Unassembled WGS sequence"/>
</dbReference>
<accession>A0A1M6N335</accession>
<proteinExistence type="predicted"/>
<feature type="domain" description="DUF4145" evidence="1">
    <location>
        <begin position="156"/>
        <end position="238"/>
    </location>
</feature>
<sequence length="280" mass="33182">MKNINAIDFLQYLKNNHNLLYNDYKDYEYSGEFDGTCDYCKKDVFFKIISKRYVNGIFDDSYEFPIFHTLQLKCPKCLRIIIKQTVKIKLEEIYNSKDELMESTINFDDEEYENEEFIRKYKYLIFEILSIPTSEIEESLENIPQKYISLRDSVSEAIFAMNHNKNISATIMFRRAIQIIAKEILGAQGKSLYGQLEWLKINENKLKIDLSEIFHEHTKLIKDIGNQGAHPEEDIELQNFSSNDVNSLHDLFLIIIFEIFVKPEKLKQIKEELKNSRKIQ</sequence>